<dbReference type="PANTHER" id="PTHR46825:SF11">
    <property type="entry name" value="PENICILLIN-BINDING PROTEIN 4"/>
    <property type="match status" value="1"/>
</dbReference>
<dbReference type="InterPro" id="IPR012338">
    <property type="entry name" value="Beta-lactam/transpept-like"/>
</dbReference>
<feature type="signal peptide" evidence="3">
    <location>
        <begin position="1"/>
        <end position="18"/>
    </location>
</feature>
<protein>
    <submittedName>
        <fullName evidence="6">Serine hydrolase</fullName>
    </submittedName>
</protein>
<evidence type="ECO:0000259" key="4">
    <source>
        <dbReference type="Pfam" id="PF00144"/>
    </source>
</evidence>
<dbReference type="Proteomes" id="UP001596043">
    <property type="component" value="Unassembled WGS sequence"/>
</dbReference>
<feature type="domain" description="Beta-lactamase-related" evidence="4">
    <location>
        <begin position="36"/>
        <end position="338"/>
    </location>
</feature>
<dbReference type="Pfam" id="PF11954">
    <property type="entry name" value="DUF3471"/>
    <property type="match status" value="1"/>
</dbReference>
<dbReference type="Gene3D" id="3.40.710.10">
    <property type="entry name" value="DD-peptidase/beta-lactamase superfamily"/>
    <property type="match status" value="1"/>
</dbReference>
<comment type="caution">
    <text evidence="6">The sequence shown here is derived from an EMBL/GenBank/DDBJ whole genome shotgun (WGS) entry which is preliminary data.</text>
</comment>
<dbReference type="SUPFAM" id="SSF56601">
    <property type="entry name" value="beta-lactamase/transpeptidase-like"/>
    <property type="match status" value="1"/>
</dbReference>
<name>A0ABV9I193_9FLAO</name>
<dbReference type="GO" id="GO:0016787">
    <property type="term" value="F:hydrolase activity"/>
    <property type="evidence" value="ECO:0007669"/>
    <property type="project" value="UniProtKB-KW"/>
</dbReference>
<keyword evidence="2" id="KW-0472">Membrane</keyword>
<dbReference type="InterPro" id="IPR001466">
    <property type="entry name" value="Beta-lactam-related"/>
</dbReference>
<evidence type="ECO:0000313" key="6">
    <source>
        <dbReference type="EMBL" id="MFC4635907.1"/>
    </source>
</evidence>
<accession>A0ABV9I193</accession>
<feature type="chain" id="PRO_5045337946" evidence="3">
    <location>
        <begin position="19"/>
        <end position="543"/>
    </location>
</feature>
<evidence type="ECO:0000256" key="1">
    <source>
        <dbReference type="ARBA" id="ARBA00004370"/>
    </source>
</evidence>
<sequence length="543" mass="60790">MKFFKTLLILFFVTSLSAQNITATFDQLLQEKYPDDGPGATVLVAKKGNVLYRNAFGKANLENDVAMNPNHVFEIGSITKQFTAVSILMLEEEGKLSVQDKLSKYLPSYPNGDQITIHQLLNHTSGIKSYTAMQGLNAFGKNDKTPIEIIDYFKDEPVDFQPGEQWFYNNSGYIVLGYIIEKVSGITYEDFIQQRIFDPLGMKNSYYGDKSRIIKNRASGYQPTAQGFRNATQISMTIPYAAGSLMSCVDDMLLWHKAIRDNTLITASSKAKAHANTFLNNGKPTNYGYGWQINELNNKRSIEHGGGIFGYVTQGVYIPDEDIYVIVLTNANGNSPQDITLKLAAMVMDEPMFTENKTVTLSKEQLQQWVGTYTFENNVVRFVTLQGNQLYSQRDGGGKIKISPTNDHEFSFENSFATYRFSIENGKKTVLFKDRITEEKGMESNEKPAAEKEGIVLDPAIIKEYAGTYQLNPSFSIVITTEGNQLFAQATGQSKIEVFGEEADAFFLKVVPAKLLFTRDAANQVTHIMLLQGGQEMKGEKIK</sequence>
<keyword evidence="6" id="KW-0378">Hydrolase</keyword>
<dbReference type="EMBL" id="JBHSFV010000013">
    <property type="protein sequence ID" value="MFC4635907.1"/>
    <property type="molecule type" value="Genomic_DNA"/>
</dbReference>
<dbReference type="PANTHER" id="PTHR46825">
    <property type="entry name" value="D-ALANYL-D-ALANINE-CARBOXYPEPTIDASE/ENDOPEPTIDASE AMPH"/>
    <property type="match status" value="1"/>
</dbReference>
<evidence type="ECO:0000259" key="5">
    <source>
        <dbReference type="Pfam" id="PF11954"/>
    </source>
</evidence>
<evidence type="ECO:0000256" key="3">
    <source>
        <dbReference type="SAM" id="SignalP"/>
    </source>
</evidence>
<keyword evidence="7" id="KW-1185">Reference proteome</keyword>
<comment type="subcellular location">
    <subcellularLocation>
        <location evidence="1">Membrane</location>
    </subcellularLocation>
</comment>
<keyword evidence="3" id="KW-0732">Signal</keyword>
<organism evidence="6 7">
    <name type="scientific">Dokdonia ponticola</name>
    <dbReference type="NCBI Taxonomy" id="2041041"/>
    <lineage>
        <taxon>Bacteria</taxon>
        <taxon>Pseudomonadati</taxon>
        <taxon>Bacteroidota</taxon>
        <taxon>Flavobacteriia</taxon>
        <taxon>Flavobacteriales</taxon>
        <taxon>Flavobacteriaceae</taxon>
        <taxon>Dokdonia</taxon>
    </lineage>
</organism>
<evidence type="ECO:0000313" key="7">
    <source>
        <dbReference type="Proteomes" id="UP001596043"/>
    </source>
</evidence>
<proteinExistence type="predicted"/>
<feature type="domain" description="Peptidase S12 Pab87-related C-terminal" evidence="5">
    <location>
        <begin position="458"/>
        <end position="538"/>
    </location>
</feature>
<reference evidence="7" key="1">
    <citation type="journal article" date="2019" name="Int. J. Syst. Evol. Microbiol.">
        <title>The Global Catalogue of Microorganisms (GCM) 10K type strain sequencing project: providing services to taxonomists for standard genome sequencing and annotation.</title>
        <authorList>
            <consortium name="The Broad Institute Genomics Platform"/>
            <consortium name="The Broad Institute Genome Sequencing Center for Infectious Disease"/>
            <person name="Wu L."/>
            <person name="Ma J."/>
        </authorList>
    </citation>
    <scope>NUCLEOTIDE SEQUENCE [LARGE SCALE GENOMIC DNA]</scope>
    <source>
        <strain evidence="7">YJ-61-S</strain>
    </source>
</reference>
<dbReference type="Pfam" id="PF00144">
    <property type="entry name" value="Beta-lactamase"/>
    <property type="match status" value="1"/>
</dbReference>
<dbReference type="InterPro" id="IPR050491">
    <property type="entry name" value="AmpC-like"/>
</dbReference>
<gene>
    <name evidence="6" type="ORF">ACFO3O_18495</name>
</gene>
<evidence type="ECO:0000256" key="2">
    <source>
        <dbReference type="ARBA" id="ARBA00023136"/>
    </source>
</evidence>
<dbReference type="InterPro" id="IPR021860">
    <property type="entry name" value="Peptidase_S12_Pab87-rel_C"/>
</dbReference>
<dbReference type="RefSeq" id="WP_379981589.1">
    <property type="nucleotide sequence ID" value="NZ_JBHSFV010000013.1"/>
</dbReference>